<dbReference type="InterPro" id="IPR023016">
    <property type="entry name" value="HisA/PriA"/>
</dbReference>
<comment type="similarity">
    <text evidence="4 9 10">Belongs to the HisA/HisF family.</text>
</comment>
<evidence type="ECO:0000256" key="11">
    <source>
        <dbReference type="RuleBase" id="RU003658"/>
    </source>
</evidence>
<dbReference type="GO" id="GO:0000105">
    <property type="term" value="P:L-histidine biosynthetic process"/>
    <property type="evidence" value="ECO:0007669"/>
    <property type="project" value="UniProtKB-UniRule"/>
</dbReference>
<comment type="subcellular location">
    <subcellularLocation>
        <location evidence="2 9 11">Cytoplasm</location>
    </subcellularLocation>
</comment>
<protein>
    <recommendedName>
        <fullName evidence="9 11">1-(5-phosphoribosyl)-5-[(5-phosphoribosylamino)methylideneamino] imidazole-4-carboxamide isomerase</fullName>
        <ecNumber evidence="9 11">5.3.1.16</ecNumber>
    </recommendedName>
    <alternativeName>
        <fullName evidence="9">Phosphoribosylformimino-5-aminoimidazole carboxamide ribotide isomerase</fullName>
    </alternativeName>
</protein>
<keyword evidence="8 9" id="KW-0413">Isomerase</keyword>
<feature type="active site" description="Proton donor" evidence="9">
    <location>
        <position position="133"/>
    </location>
</feature>
<evidence type="ECO:0000313" key="12">
    <source>
        <dbReference type="EMBL" id="HHJ64436.1"/>
    </source>
</evidence>
<dbReference type="GO" id="GO:0003949">
    <property type="term" value="F:1-(5-phosphoribosyl)-5-[(5-phosphoribosylamino)methylideneamino]imidazole-4-carboxamide isomerase activity"/>
    <property type="evidence" value="ECO:0007669"/>
    <property type="project" value="UniProtKB-UniRule"/>
</dbReference>
<evidence type="ECO:0000256" key="4">
    <source>
        <dbReference type="ARBA" id="ARBA00009667"/>
    </source>
</evidence>
<dbReference type="GO" id="GO:0005737">
    <property type="term" value="C:cytoplasm"/>
    <property type="evidence" value="ECO:0007669"/>
    <property type="project" value="UniProtKB-SubCell"/>
</dbReference>
<gene>
    <name evidence="9 12" type="primary">hisA</name>
    <name evidence="12" type="ORF">ENJ61_05955</name>
</gene>
<evidence type="ECO:0000256" key="7">
    <source>
        <dbReference type="ARBA" id="ARBA00023102"/>
    </source>
</evidence>
<dbReference type="GO" id="GO:0000162">
    <property type="term" value="P:L-tryptophan biosynthetic process"/>
    <property type="evidence" value="ECO:0007669"/>
    <property type="project" value="TreeGrafter"/>
</dbReference>
<dbReference type="PANTHER" id="PTHR43090:SF2">
    <property type="entry name" value="1-(5-PHOSPHORIBOSYL)-5-[(5-PHOSPHORIBOSYLAMINO)METHYLIDENEAMINO] IMIDAZOLE-4-CARBOXAMIDE ISOMERASE"/>
    <property type="match status" value="1"/>
</dbReference>
<dbReference type="PANTHER" id="PTHR43090">
    <property type="entry name" value="1-(5-PHOSPHORIBOSYL)-5-[(5-PHOSPHORIBOSYLAMINO)METHYLIDENEAMINO] IMIDAZOLE-4-CARBOXAMIDE ISOMERASE"/>
    <property type="match status" value="1"/>
</dbReference>
<dbReference type="HAMAP" id="MF_01014">
    <property type="entry name" value="HisA"/>
    <property type="match status" value="1"/>
</dbReference>
<evidence type="ECO:0000256" key="10">
    <source>
        <dbReference type="RuleBase" id="RU003657"/>
    </source>
</evidence>
<dbReference type="InterPro" id="IPR011060">
    <property type="entry name" value="RibuloseP-bd_barrel"/>
</dbReference>
<dbReference type="NCBIfam" id="TIGR00007">
    <property type="entry name" value="1-(5-phosphoribosyl)-5-[(5-phosphoribosylamino)methylideneamino]imidazole-4-carboxamide isomerase"/>
    <property type="match status" value="1"/>
</dbReference>
<evidence type="ECO:0000256" key="9">
    <source>
        <dbReference type="HAMAP-Rule" id="MF_01014"/>
    </source>
</evidence>
<dbReference type="UniPathway" id="UPA00031">
    <property type="reaction ID" value="UER00009"/>
</dbReference>
<proteinExistence type="inferred from homology"/>
<evidence type="ECO:0000256" key="1">
    <source>
        <dbReference type="ARBA" id="ARBA00000901"/>
    </source>
</evidence>
<sequence length="238" mass="26412">MNLLDFIIPAIDLREGKVVRLHRGDFDQVRTYSPTPARVAEVFERAGFRRIHVVDLDGARGGTPANLDHIRAIRRVFRGRMQVGGGVRTCETARLLFEEGVDMIVVGTVAVRNPEEFERMLSRYPERIILSLDARGGRVSVGGWCEETAFTPAELARLYEPTPIWGYLYTIVERDGSLAGVDPEPYRRIRGLLSKPLLASGGVSSLEDLRRLEGLVDGVVVGKAIYEGKIPVEGFPPV</sequence>
<dbReference type="CDD" id="cd04732">
    <property type="entry name" value="HisA"/>
    <property type="match status" value="1"/>
</dbReference>
<comment type="caution">
    <text evidence="12">The sequence shown here is derived from an EMBL/GenBank/DDBJ whole genome shotgun (WGS) entry which is preliminary data.</text>
</comment>
<accession>A0A7C5PZW8</accession>
<comment type="pathway">
    <text evidence="3 9 11">Amino-acid biosynthesis; L-histidine biosynthesis; L-histidine from 5-phospho-alpha-D-ribose 1-diphosphate: step 4/9.</text>
</comment>
<dbReference type="SUPFAM" id="SSF51366">
    <property type="entry name" value="Ribulose-phoshate binding barrel"/>
    <property type="match status" value="1"/>
</dbReference>
<dbReference type="InterPro" id="IPR013785">
    <property type="entry name" value="Aldolase_TIM"/>
</dbReference>
<dbReference type="Pfam" id="PF00977">
    <property type="entry name" value="His_biosynth"/>
    <property type="match status" value="1"/>
</dbReference>
<dbReference type="Proteomes" id="UP000885792">
    <property type="component" value="Unassembled WGS sequence"/>
</dbReference>
<dbReference type="EMBL" id="DRNB01000211">
    <property type="protein sequence ID" value="HHJ64436.1"/>
    <property type="molecule type" value="Genomic_DNA"/>
</dbReference>
<name>A0A7C5PZW8_AQUAO</name>
<dbReference type="InterPro" id="IPR006063">
    <property type="entry name" value="HisA_bact_arch"/>
</dbReference>
<dbReference type="AlphaFoldDB" id="A0A7C5PZW8"/>
<dbReference type="InterPro" id="IPR006062">
    <property type="entry name" value="His_biosynth"/>
</dbReference>
<evidence type="ECO:0000256" key="6">
    <source>
        <dbReference type="ARBA" id="ARBA00022605"/>
    </source>
</evidence>
<evidence type="ECO:0000256" key="5">
    <source>
        <dbReference type="ARBA" id="ARBA00022490"/>
    </source>
</evidence>
<evidence type="ECO:0000256" key="8">
    <source>
        <dbReference type="ARBA" id="ARBA00023235"/>
    </source>
</evidence>
<comment type="catalytic activity">
    <reaction evidence="1 9 11">
        <text>1-(5-phospho-beta-D-ribosyl)-5-[(5-phospho-beta-D-ribosylamino)methylideneamino]imidazole-4-carboxamide = 5-[(5-phospho-1-deoxy-D-ribulos-1-ylimino)methylamino]-1-(5-phospho-beta-D-ribosyl)imidazole-4-carboxamide</text>
        <dbReference type="Rhea" id="RHEA:15469"/>
        <dbReference type="ChEBI" id="CHEBI:58435"/>
        <dbReference type="ChEBI" id="CHEBI:58525"/>
        <dbReference type="EC" id="5.3.1.16"/>
    </reaction>
</comment>
<dbReference type="EC" id="5.3.1.16" evidence="9 11"/>
<keyword evidence="6 9" id="KW-0028">Amino-acid biosynthesis</keyword>
<dbReference type="Gene3D" id="3.20.20.70">
    <property type="entry name" value="Aldolase class I"/>
    <property type="match status" value="1"/>
</dbReference>
<evidence type="ECO:0000256" key="3">
    <source>
        <dbReference type="ARBA" id="ARBA00005133"/>
    </source>
</evidence>
<dbReference type="InterPro" id="IPR044524">
    <property type="entry name" value="Isoase_HisA-like"/>
</dbReference>
<evidence type="ECO:0000256" key="2">
    <source>
        <dbReference type="ARBA" id="ARBA00004496"/>
    </source>
</evidence>
<keyword evidence="5 9" id="KW-0963">Cytoplasm</keyword>
<feature type="active site" description="Proton acceptor" evidence="9">
    <location>
        <position position="12"/>
    </location>
</feature>
<reference evidence="12" key="1">
    <citation type="journal article" date="2020" name="mSystems">
        <title>Genome- and Community-Level Interaction Insights into Carbon Utilization and Element Cycling Functions of Hydrothermarchaeota in Hydrothermal Sediment.</title>
        <authorList>
            <person name="Zhou Z."/>
            <person name="Liu Y."/>
            <person name="Xu W."/>
            <person name="Pan J."/>
            <person name="Luo Z.H."/>
            <person name="Li M."/>
        </authorList>
    </citation>
    <scope>NUCLEOTIDE SEQUENCE [LARGE SCALE GENOMIC DNA]</scope>
    <source>
        <strain evidence="12">HyVt-501</strain>
    </source>
</reference>
<keyword evidence="7 9" id="KW-0368">Histidine biosynthesis</keyword>
<organism evidence="12">
    <name type="scientific">Aquifex aeolicus</name>
    <dbReference type="NCBI Taxonomy" id="63363"/>
    <lineage>
        <taxon>Bacteria</taxon>
        <taxon>Pseudomonadati</taxon>
        <taxon>Aquificota</taxon>
        <taxon>Aquificia</taxon>
        <taxon>Aquificales</taxon>
        <taxon>Aquificaceae</taxon>
        <taxon>Aquifex</taxon>
    </lineage>
</organism>
<dbReference type="FunFam" id="3.20.20.70:FF:000009">
    <property type="entry name" value="1-(5-phosphoribosyl)-5-[(5-phosphoribosylamino)methylideneamino] imidazole-4-carboxamide isomerase"/>
    <property type="match status" value="1"/>
</dbReference>